<dbReference type="GeneID" id="17262707"/>
<evidence type="ECO:0000313" key="3">
    <source>
        <dbReference type="Proteomes" id="UP000013827"/>
    </source>
</evidence>
<dbReference type="AlphaFoldDB" id="A0A0D3IZ72"/>
<sequence length="115" mass="11854">MALGCEVGWRHGAPTCCPSAFGGSSSSSRGAFGGVRIDHPPLAGLRRARLRRAVVRFFCVPPVDTGRWAMAGLVAGRASPSAGRGAEVRNRGGAAPARSLSGRRAHGSVARLVPH</sequence>
<reference evidence="2" key="2">
    <citation type="submission" date="2024-10" db="UniProtKB">
        <authorList>
            <consortium name="EnsemblProtists"/>
        </authorList>
    </citation>
    <scope>IDENTIFICATION</scope>
</reference>
<evidence type="ECO:0000256" key="1">
    <source>
        <dbReference type="SAM" id="MobiDB-lite"/>
    </source>
</evidence>
<dbReference type="RefSeq" id="XP_005768986.1">
    <property type="nucleotide sequence ID" value="XM_005768929.1"/>
</dbReference>
<dbReference type="KEGG" id="ehx:EMIHUDRAFT_459144"/>
<reference evidence="3" key="1">
    <citation type="journal article" date="2013" name="Nature">
        <title>Pan genome of the phytoplankton Emiliania underpins its global distribution.</title>
        <authorList>
            <person name="Read B.A."/>
            <person name="Kegel J."/>
            <person name="Klute M.J."/>
            <person name="Kuo A."/>
            <person name="Lefebvre S.C."/>
            <person name="Maumus F."/>
            <person name="Mayer C."/>
            <person name="Miller J."/>
            <person name="Monier A."/>
            <person name="Salamov A."/>
            <person name="Young J."/>
            <person name="Aguilar M."/>
            <person name="Claverie J.M."/>
            <person name="Frickenhaus S."/>
            <person name="Gonzalez K."/>
            <person name="Herman E.K."/>
            <person name="Lin Y.C."/>
            <person name="Napier J."/>
            <person name="Ogata H."/>
            <person name="Sarno A.F."/>
            <person name="Shmutz J."/>
            <person name="Schroeder D."/>
            <person name="de Vargas C."/>
            <person name="Verret F."/>
            <person name="von Dassow P."/>
            <person name="Valentin K."/>
            <person name="Van de Peer Y."/>
            <person name="Wheeler G."/>
            <person name="Dacks J.B."/>
            <person name="Delwiche C.F."/>
            <person name="Dyhrman S.T."/>
            <person name="Glockner G."/>
            <person name="John U."/>
            <person name="Richards T."/>
            <person name="Worden A.Z."/>
            <person name="Zhang X."/>
            <person name="Grigoriev I.V."/>
            <person name="Allen A.E."/>
            <person name="Bidle K."/>
            <person name="Borodovsky M."/>
            <person name="Bowler C."/>
            <person name="Brownlee C."/>
            <person name="Cock J.M."/>
            <person name="Elias M."/>
            <person name="Gladyshev V.N."/>
            <person name="Groth M."/>
            <person name="Guda C."/>
            <person name="Hadaegh A."/>
            <person name="Iglesias-Rodriguez M.D."/>
            <person name="Jenkins J."/>
            <person name="Jones B.M."/>
            <person name="Lawson T."/>
            <person name="Leese F."/>
            <person name="Lindquist E."/>
            <person name="Lobanov A."/>
            <person name="Lomsadze A."/>
            <person name="Malik S.B."/>
            <person name="Marsh M.E."/>
            <person name="Mackinder L."/>
            <person name="Mock T."/>
            <person name="Mueller-Roeber B."/>
            <person name="Pagarete A."/>
            <person name="Parker M."/>
            <person name="Probert I."/>
            <person name="Quesneville H."/>
            <person name="Raines C."/>
            <person name="Rensing S.A."/>
            <person name="Riano-Pachon D.M."/>
            <person name="Richier S."/>
            <person name="Rokitta S."/>
            <person name="Shiraiwa Y."/>
            <person name="Soanes D.M."/>
            <person name="van der Giezen M."/>
            <person name="Wahlund T.M."/>
            <person name="Williams B."/>
            <person name="Wilson W."/>
            <person name="Wolfe G."/>
            <person name="Wurch L.L."/>
        </authorList>
    </citation>
    <scope>NUCLEOTIDE SEQUENCE</scope>
</reference>
<feature type="region of interest" description="Disordered" evidence="1">
    <location>
        <begin position="78"/>
        <end position="115"/>
    </location>
</feature>
<name>A0A0D3IZ72_EMIH1</name>
<protein>
    <submittedName>
        <fullName evidence="2">Uncharacterized protein</fullName>
    </submittedName>
</protein>
<accession>A0A0D3IZ72</accession>
<evidence type="ECO:0000313" key="2">
    <source>
        <dbReference type="EnsemblProtists" id="EOD16557"/>
    </source>
</evidence>
<proteinExistence type="predicted"/>
<dbReference type="HOGENOM" id="CLU_2113581_0_0_1"/>
<dbReference type="PaxDb" id="2903-EOD16557"/>
<dbReference type="Proteomes" id="UP000013827">
    <property type="component" value="Unassembled WGS sequence"/>
</dbReference>
<keyword evidence="3" id="KW-1185">Reference proteome</keyword>
<organism evidence="2 3">
    <name type="scientific">Emiliania huxleyi (strain CCMP1516)</name>
    <dbReference type="NCBI Taxonomy" id="280463"/>
    <lineage>
        <taxon>Eukaryota</taxon>
        <taxon>Haptista</taxon>
        <taxon>Haptophyta</taxon>
        <taxon>Prymnesiophyceae</taxon>
        <taxon>Isochrysidales</taxon>
        <taxon>Noelaerhabdaceae</taxon>
        <taxon>Emiliania</taxon>
    </lineage>
</organism>
<dbReference type="EnsemblProtists" id="EOD16557">
    <property type="protein sequence ID" value="EOD16557"/>
    <property type="gene ID" value="EMIHUDRAFT_459144"/>
</dbReference>